<dbReference type="STRING" id="1122154.SAMN02746068_00348"/>
<gene>
    <name evidence="1" type="ORF">RR45_GL000807</name>
    <name evidence="2" type="ORF">SAMN02746068_00348</name>
</gene>
<proteinExistence type="predicted"/>
<dbReference type="OrthoDB" id="9815663at2"/>
<protein>
    <recommendedName>
        <fullName evidence="5">GIY-YIG domain-containing protein</fullName>
    </recommendedName>
</protein>
<keyword evidence="4" id="KW-1185">Reference proteome</keyword>
<organism evidence="2 3">
    <name type="scientific">Pseudolactococcus chungangensis CAU 28 = DSM 22330</name>
    <dbReference type="NCBI Taxonomy" id="1122154"/>
    <lineage>
        <taxon>Bacteria</taxon>
        <taxon>Bacillati</taxon>
        <taxon>Bacillota</taxon>
        <taxon>Bacilli</taxon>
        <taxon>Lactobacillales</taxon>
        <taxon>Streptococcaceae</taxon>
        <taxon>Pseudolactococcus</taxon>
    </lineage>
</organism>
<evidence type="ECO:0000313" key="2">
    <source>
        <dbReference type="EMBL" id="SFZ71276.1"/>
    </source>
</evidence>
<evidence type="ECO:0000313" key="4">
    <source>
        <dbReference type="Proteomes" id="UP000218979"/>
    </source>
</evidence>
<reference evidence="1 4" key="1">
    <citation type="submission" date="2014-12" db="EMBL/GenBank/DDBJ databases">
        <title>Draft genome sequences of 10 type strains of Lactococcus.</title>
        <authorList>
            <person name="Sun Z."/>
            <person name="Zhong Z."/>
            <person name="Liu W."/>
            <person name="Zhang W."/>
            <person name="Zhang H."/>
        </authorList>
    </citation>
    <scope>NUCLEOTIDE SEQUENCE [LARGE SCALE GENOMIC DNA]</scope>
    <source>
        <strain evidence="1 4">DSM 22330</strain>
    </source>
</reference>
<dbReference type="AlphaFoldDB" id="A0A1K2H663"/>
<dbReference type="EMBL" id="JXJT01000002">
    <property type="protein sequence ID" value="PCS04492.1"/>
    <property type="molecule type" value="Genomic_DNA"/>
</dbReference>
<dbReference type="EMBL" id="FPKS01000002">
    <property type="protein sequence ID" value="SFZ71276.1"/>
    <property type="molecule type" value="Genomic_DNA"/>
</dbReference>
<evidence type="ECO:0000313" key="3">
    <source>
        <dbReference type="Proteomes" id="UP000185655"/>
    </source>
</evidence>
<dbReference type="RefSeq" id="WP_031366473.1">
    <property type="nucleotide sequence ID" value="NZ_FPKS01000002.1"/>
</dbReference>
<dbReference type="CDD" id="cd00719">
    <property type="entry name" value="GIY-YIG_SF"/>
    <property type="match status" value="1"/>
</dbReference>
<evidence type="ECO:0008006" key="5">
    <source>
        <dbReference type="Google" id="ProtNLM"/>
    </source>
</evidence>
<dbReference type="Proteomes" id="UP000218979">
    <property type="component" value="Unassembled WGS sequence"/>
</dbReference>
<accession>A0A1K2H663</accession>
<dbReference type="Proteomes" id="UP000185655">
    <property type="component" value="Unassembled WGS sequence"/>
</dbReference>
<reference evidence="2 3" key="2">
    <citation type="submission" date="2016-11" db="EMBL/GenBank/DDBJ databases">
        <authorList>
            <person name="Jaros S."/>
            <person name="Januszkiewicz K."/>
            <person name="Wedrychowicz H."/>
        </authorList>
    </citation>
    <scope>NUCLEOTIDE SEQUENCE [LARGE SCALE GENOMIC DNA]</scope>
    <source>
        <strain evidence="2 3">DSM 22330</strain>
    </source>
</reference>
<evidence type="ECO:0000313" key="1">
    <source>
        <dbReference type="EMBL" id="PCS04492.1"/>
    </source>
</evidence>
<sequence>MKNVFKDMVENFNIQDDESFPIVAPFNNGYCDPQFFEKGKRYPNYTAVNGIYGIFEEGICLYVGQTLNGLANRLKQHYRDNDWCQALIKTGKCELRLLYEFDTARHTIRSVSC</sequence>
<name>A0A1K2H663_9LACT</name>